<dbReference type="OrthoDB" id="5959761at2759"/>
<feature type="signal peptide" evidence="1">
    <location>
        <begin position="1"/>
        <end position="19"/>
    </location>
</feature>
<dbReference type="EMBL" id="VLTO01000088">
    <property type="protein sequence ID" value="KAA0166352.1"/>
    <property type="molecule type" value="Genomic_DNA"/>
</dbReference>
<dbReference type="SUPFAM" id="SSF51126">
    <property type="entry name" value="Pectin lyase-like"/>
    <property type="match status" value="2"/>
</dbReference>
<comment type="caution">
    <text evidence="3">The sequence shown here is derived from an EMBL/GenBank/DDBJ whole genome shotgun (WGS) entry which is preliminary data.</text>
</comment>
<dbReference type="PANTHER" id="PTHR33928:SF2">
    <property type="entry name" value="PECTATE LYASE SUPERFAMILY PROTEIN DOMAIN-CONTAINING PROTEIN-RELATED"/>
    <property type="match status" value="1"/>
</dbReference>
<dbReference type="PANTHER" id="PTHR33928">
    <property type="entry name" value="POLYGALACTURONASE QRT3"/>
    <property type="match status" value="1"/>
</dbReference>
<dbReference type="InterPro" id="IPR024535">
    <property type="entry name" value="RHGA/B-epi-like_pectate_lyase"/>
</dbReference>
<feature type="domain" description="Rhamnogalacturonase A/B/Epimerase-like pectate lyase" evidence="2">
    <location>
        <begin position="366"/>
        <end position="562"/>
    </location>
</feature>
<keyword evidence="1" id="KW-0732">Signal</keyword>
<dbReference type="Pfam" id="PF12708">
    <property type="entry name" value="Pect-lyase_RHGA_epim"/>
    <property type="match status" value="2"/>
</dbReference>
<gene>
    <name evidence="3" type="ORF">FNF27_07514</name>
</gene>
<dbReference type="InterPro" id="IPR039279">
    <property type="entry name" value="QRT3-like"/>
</dbReference>
<dbReference type="InterPro" id="IPR012334">
    <property type="entry name" value="Pectin_lyas_fold"/>
</dbReference>
<evidence type="ECO:0000313" key="3">
    <source>
        <dbReference type="EMBL" id="KAA0166352.1"/>
    </source>
</evidence>
<organism evidence="3 4">
    <name type="scientific">Cafeteria roenbergensis</name>
    <name type="common">Marine flagellate</name>
    <dbReference type="NCBI Taxonomy" id="33653"/>
    <lineage>
        <taxon>Eukaryota</taxon>
        <taxon>Sar</taxon>
        <taxon>Stramenopiles</taxon>
        <taxon>Bigyra</taxon>
        <taxon>Opalozoa</taxon>
        <taxon>Bicosoecida</taxon>
        <taxon>Cafeteriaceae</taxon>
        <taxon>Cafeteria</taxon>
    </lineage>
</organism>
<feature type="domain" description="Rhamnogalacturonase A/B/Epimerase-like pectate lyase" evidence="2">
    <location>
        <begin position="44"/>
        <end position="253"/>
    </location>
</feature>
<dbReference type="Proteomes" id="UP000322899">
    <property type="component" value="Unassembled WGS sequence"/>
</dbReference>
<evidence type="ECO:0000256" key="1">
    <source>
        <dbReference type="SAM" id="SignalP"/>
    </source>
</evidence>
<name>A0A5A8DLU3_CAFRO</name>
<reference evidence="3 4" key="1">
    <citation type="submission" date="2019-07" db="EMBL/GenBank/DDBJ databases">
        <title>Genomes of Cafeteria roenbergensis.</title>
        <authorList>
            <person name="Fischer M.G."/>
            <person name="Hackl T."/>
            <person name="Roman M."/>
        </authorList>
    </citation>
    <scope>NUCLEOTIDE SEQUENCE [LARGE SCALE GENOMIC DNA]</scope>
    <source>
        <strain evidence="3 4">E4-10P</strain>
    </source>
</reference>
<proteinExistence type="predicted"/>
<sequence length="678" mass="70851">MRRASPLLVVALLASGSLAAGLRGEGASESCDTWFEQTSHGAGFRNVKDFGAKGDGRTDDTAALLAALTTGRTPKFTLSTPALVYLPAGNYLVRETLPLYMMTHLVGNYKCRPTITLMANSGASYAISGTSDPSGEHTDNFYKSIQHLNIAIEPEGNAGVFAIHWAVAQATSIRDVSINATGAKGGLFCENGGGGFIGDLSIVGGETGMMIGGQQWTLRNLSISGSTSSCVDLLWNWGFAFLASTFSNCPTGISFKGDAVTSLAVVDSFFVDVETGISTDWPETARGVVLDRVSATRVPIVATGLPGSASGTTFIRAWRQSYGFQGTVPVQPFAGQAMLPPFRPDEAQPNRGRPTLDGMGLPVNAVTDAGCKADGKADDTPCLQAALNGSSAERSARAEGAAGTRFVFLPHGTYRITAPLAVPAGTTLVGEVLSIIAVDGSAPAFQGKGGSVTAALVVGEGAGPPVMLADLTITTLSDAPGAQLVRWAASQGSAVFDVHFRLYYAAFGQWHFLPGSSAYVENSWGWTADHNVDSGAELQVQVQNGWLVQGSNVSLYGTAVEHNIAYNYNFSGASDVVTAMMQTETPYWQQPQSAWGLTVEGGTERLTSYASGFYSWFFGGQHAVARLLPGSTDVNLFCHNVVGSAMLLEAGSRAVSNATSAAQKTFSSFLAADINAVA</sequence>
<feature type="chain" id="PRO_5022717889" description="Rhamnogalacturonase A/B/Epimerase-like pectate lyase domain-containing protein" evidence="1">
    <location>
        <begin position="20"/>
        <end position="678"/>
    </location>
</feature>
<protein>
    <recommendedName>
        <fullName evidence="2">Rhamnogalacturonase A/B/Epimerase-like pectate lyase domain-containing protein</fullName>
    </recommendedName>
</protein>
<dbReference type="Gene3D" id="2.160.20.10">
    <property type="entry name" value="Single-stranded right-handed beta-helix, Pectin lyase-like"/>
    <property type="match status" value="2"/>
</dbReference>
<accession>A0A5A8DLU3</accession>
<evidence type="ECO:0000313" key="4">
    <source>
        <dbReference type="Proteomes" id="UP000322899"/>
    </source>
</evidence>
<evidence type="ECO:0000259" key="2">
    <source>
        <dbReference type="Pfam" id="PF12708"/>
    </source>
</evidence>
<dbReference type="GO" id="GO:0004650">
    <property type="term" value="F:polygalacturonase activity"/>
    <property type="evidence" value="ECO:0007669"/>
    <property type="project" value="InterPro"/>
</dbReference>
<dbReference type="InterPro" id="IPR011050">
    <property type="entry name" value="Pectin_lyase_fold/virulence"/>
</dbReference>
<dbReference type="AlphaFoldDB" id="A0A5A8DLU3"/>